<feature type="transmembrane region" description="Helical" evidence="3">
    <location>
        <begin position="12"/>
        <end position="34"/>
    </location>
</feature>
<keyword evidence="4" id="KW-0808">Transferase</keyword>
<dbReference type="STRING" id="1122997.GCA_000425285_02266"/>
<dbReference type="Gene3D" id="3.40.50.300">
    <property type="entry name" value="P-loop containing nucleotide triphosphate hydrolases"/>
    <property type="match status" value="1"/>
</dbReference>
<dbReference type="PANTHER" id="PTHR32309:SF13">
    <property type="entry name" value="FERRIC ENTEROBACTIN TRANSPORT PROTEIN FEPE"/>
    <property type="match status" value="1"/>
</dbReference>
<dbReference type="CDD" id="cd05387">
    <property type="entry name" value="BY-kinase"/>
    <property type="match status" value="1"/>
</dbReference>
<reference evidence="4 5" key="1">
    <citation type="submission" date="2018-12" db="EMBL/GenBank/DDBJ databases">
        <authorList>
            <consortium name="Pathogen Informatics"/>
        </authorList>
    </citation>
    <scope>NUCLEOTIDE SEQUENCE [LARGE SCALE GENOMIC DNA]</scope>
    <source>
        <strain evidence="4 5">NCTC13652</strain>
    </source>
</reference>
<proteinExistence type="predicted"/>
<evidence type="ECO:0000313" key="5">
    <source>
        <dbReference type="Proteomes" id="UP000277858"/>
    </source>
</evidence>
<keyword evidence="3" id="KW-1133">Transmembrane helix</keyword>
<gene>
    <name evidence="4" type="primary">ywqD_3</name>
    <name evidence="4" type="ORF">NCTC13652_01317</name>
</gene>
<dbReference type="SUPFAM" id="SSF52540">
    <property type="entry name" value="P-loop containing nucleoside triphosphate hydrolases"/>
    <property type="match status" value="1"/>
</dbReference>
<evidence type="ECO:0000256" key="3">
    <source>
        <dbReference type="SAM" id="Phobius"/>
    </source>
</evidence>
<evidence type="ECO:0000256" key="1">
    <source>
        <dbReference type="ARBA" id="ARBA00022741"/>
    </source>
</evidence>
<dbReference type="GO" id="GO:0005886">
    <property type="term" value="C:plasma membrane"/>
    <property type="evidence" value="ECO:0007669"/>
    <property type="project" value="TreeGrafter"/>
</dbReference>
<dbReference type="Proteomes" id="UP000277858">
    <property type="component" value="Chromosome"/>
</dbReference>
<keyword evidence="2" id="KW-0067">ATP-binding</keyword>
<evidence type="ECO:0000313" key="4">
    <source>
        <dbReference type="EMBL" id="VEI03119.1"/>
    </source>
</evidence>
<dbReference type="AlphaFoldDB" id="A0A448NYV1"/>
<keyword evidence="4" id="KW-0418">Kinase</keyword>
<keyword evidence="3" id="KW-0472">Membrane</keyword>
<name>A0A448NYV1_9ACTN</name>
<dbReference type="InterPro" id="IPR050445">
    <property type="entry name" value="Bact_polysacc_biosynth/exp"/>
</dbReference>
<protein>
    <submittedName>
        <fullName evidence="4">Tyrosine-protein kinase YwqD</fullName>
        <ecNumber evidence="4">2.7.10.2</ecNumber>
    </submittedName>
</protein>
<organism evidence="4 5">
    <name type="scientific">Acidipropionibacterium jensenii</name>
    <dbReference type="NCBI Taxonomy" id="1749"/>
    <lineage>
        <taxon>Bacteria</taxon>
        <taxon>Bacillati</taxon>
        <taxon>Actinomycetota</taxon>
        <taxon>Actinomycetes</taxon>
        <taxon>Propionibacteriales</taxon>
        <taxon>Propionibacteriaceae</taxon>
        <taxon>Acidipropionibacterium</taxon>
    </lineage>
</organism>
<keyword evidence="3" id="KW-0812">Transmembrane</keyword>
<evidence type="ECO:0000256" key="2">
    <source>
        <dbReference type="ARBA" id="ARBA00022840"/>
    </source>
</evidence>
<dbReference type="PANTHER" id="PTHR32309">
    <property type="entry name" value="TYROSINE-PROTEIN KINASE"/>
    <property type="match status" value="1"/>
</dbReference>
<dbReference type="EC" id="2.7.10.2" evidence="4"/>
<dbReference type="EMBL" id="LR134473">
    <property type="protein sequence ID" value="VEI03119.1"/>
    <property type="molecule type" value="Genomic_DNA"/>
</dbReference>
<dbReference type="InterPro" id="IPR005702">
    <property type="entry name" value="Wzc-like_C"/>
</dbReference>
<dbReference type="GO" id="GO:0004715">
    <property type="term" value="F:non-membrane spanning protein tyrosine kinase activity"/>
    <property type="evidence" value="ECO:0007669"/>
    <property type="project" value="UniProtKB-EC"/>
</dbReference>
<feature type="transmembrane region" description="Helical" evidence="3">
    <location>
        <begin position="176"/>
        <end position="196"/>
    </location>
</feature>
<accession>A0A448NYV1</accession>
<keyword evidence="5" id="KW-1185">Reference proteome</keyword>
<keyword evidence="1" id="KW-0547">Nucleotide-binding</keyword>
<sequence length="433" mass="44281">MQLRTVGRNLSHHWLSAVIVAVISAMVVGIAHFATSRPTYTSQASIIFTSNAFESFRDPDSAASYTTSLIQSYSNYLQSASVLDPIASKVGGTVSASSLQQSIQLSPSPMLLTIEFENGDRDTADTVVKELVATVRSAVGTVSPTADKTPVLQIVKSSVLTDAVPGTDRSASRSGAIGLLIGIVIALVYLFLRAILDTRVRDVEDVMALCDASVLGALPDPISSDDEASVLAHNLRFTAPRDGVRSVLLASTVPGEASGSAALHAADSLAASGTRTLLVDADLRGREVTELSGAGAAAGLSDVLAGRAELDDAVTAREGRADLLTAGSAVGNPAELLSGAALADALASLGSRYDTIILAGAPVLSGSDSLLISAAVAASVPVIGIGKVKRSDLAQHIELLGMSEAKLGGVVLTGVRRVSAKNPYSPLATAASR</sequence>
<dbReference type="InterPro" id="IPR027417">
    <property type="entry name" value="P-loop_NTPase"/>
</dbReference>